<organism evidence="3 4">
    <name type="scientific">Polaribacter sejongensis</name>
    <dbReference type="NCBI Taxonomy" id="985043"/>
    <lineage>
        <taxon>Bacteria</taxon>
        <taxon>Pseudomonadati</taxon>
        <taxon>Bacteroidota</taxon>
        <taxon>Flavobacteriia</taxon>
        <taxon>Flavobacteriales</taxon>
        <taxon>Flavobacteriaceae</taxon>
    </lineage>
</organism>
<dbReference type="Gene3D" id="2.40.128.270">
    <property type="match status" value="1"/>
</dbReference>
<dbReference type="Pfam" id="PF03724">
    <property type="entry name" value="META"/>
    <property type="match status" value="1"/>
</dbReference>
<evidence type="ECO:0000259" key="2">
    <source>
        <dbReference type="Pfam" id="PF03724"/>
    </source>
</evidence>
<sequence length="143" mass="16331">MKTKILFLILILPTITNCKSAIVTNHNDAITEKYWKLKTLYGNDIKMEDNQKREIAITLKTKDNRFSGFAGCNSINGEYILEKGNKIKFTKIISTRMFCNNTNESKLLKAINSTDNYTIKNNRLSLNVGKRAPLAVFEAVYMN</sequence>
<dbReference type="AlphaFoldDB" id="A0AAJ1QZ82"/>
<dbReference type="RefSeq" id="WP_261972230.1">
    <property type="nucleotide sequence ID" value="NZ_CP103460.1"/>
</dbReference>
<comment type="caution">
    <text evidence="3">The sequence shown here is derived from an EMBL/GenBank/DDBJ whole genome shotgun (WGS) entry which is preliminary data.</text>
</comment>
<dbReference type="EMBL" id="JAUFQH010000016">
    <property type="protein sequence ID" value="MDN3620850.1"/>
    <property type="molecule type" value="Genomic_DNA"/>
</dbReference>
<feature type="signal peptide" evidence="1">
    <location>
        <begin position="1"/>
        <end position="20"/>
    </location>
</feature>
<protein>
    <submittedName>
        <fullName evidence="3">META domain-containing protein</fullName>
    </submittedName>
</protein>
<keyword evidence="1" id="KW-0732">Signal</keyword>
<evidence type="ECO:0000313" key="4">
    <source>
        <dbReference type="Proteomes" id="UP001228636"/>
    </source>
</evidence>
<dbReference type="InterPro" id="IPR053147">
    <property type="entry name" value="Hsp_HslJ-like"/>
</dbReference>
<dbReference type="InterPro" id="IPR038670">
    <property type="entry name" value="HslJ-like_sf"/>
</dbReference>
<accession>A0AAJ1QZ82</accession>
<dbReference type="InterPro" id="IPR005184">
    <property type="entry name" value="DUF306_Meta_HslJ"/>
</dbReference>
<gene>
    <name evidence="3" type="ORF">QWY81_15400</name>
</gene>
<feature type="domain" description="DUF306" evidence="2">
    <location>
        <begin position="29"/>
        <end position="138"/>
    </location>
</feature>
<dbReference type="Proteomes" id="UP001228636">
    <property type="component" value="Unassembled WGS sequence"/>
</dbReference>
<name>A0AAJ1QZ82_9FLAO</name>
<dbReference type="PANTHER" id="PTHR35535:SF1">
    <property type="entry name" value="HEAT SHOCK PROTEIN HSLJ"/>
    <property type="match status" value="1"/>
</dbReference>
<feature type="chain" id="PRO_5042578058" evidence="1">
    <location>
        <begin position="21"/>
        <end position="143"/>
    </location>
</feature>
<evidence type="ECO:0000313" key="3">
    <source>
        <dbReference type="EMBL" id="MDN3620850.1"/>
    </source>
</evidence>
<reference evidence="3 4" key="1">
    <citation type="journal article" date="2014" name="Int. J. Syst. Evol. Microbiol.">
        <title>Complete genome sequence of Corynebacterium casei LMG S-19264T (=DSM 44701T), isolated from a smear-ripened cheese.</title>
        <authorList>
            <consortium name="US DOE Joint Genome Institute (JGI-PGF)"/>
            <person name="Walter F."/>
            <person name="Albersmeier A."/>
            <person name="Kalinowski J."/>
            <person name="Ruckert C."/>
        </authorList>
    </citation>
    <scope>NUCLEOTIDE SEQUENCE [LARGE SCALE GENOMIC DNA]</scope>
    <source>
        <strain evidence="3 4">CECT 8670</strain>
    </source>
</reference>
<evidence type="ECO:0000256" key="1">
    <source>
        <dbReference type="SAM" id="SignalP"/>
    </source>
</evidence>
<proteinExistence type="predicted"/>
<dbReference type="PANTHER" id="PTHR35535">
    <property type="entry name" value="HEAT SHOCK PROTEIN HSLJ"/>
    <property type="match status" value="1"/>
</dbReference>